<proteinExistence type="predicted"/>
<dbReference type="Pfam" id="PF11445">
    <property type="entry name" value="DUF2894"/>
    <property type="match status" value="1"/>
</dbReference>
<accession>A0A934TTR7</accession>
<name>A0A934TTR7_9BURK</name>
<dbReference type="AlphaFoldDB" id="A0A934TTR7"/>
<organism evidence="1 2">
    <name type="scientific">Ramlibacter ginsenosidimutans</name>
    <dbReference type="NCBI Taxonomy" id="502333"/>
    <lineage>
        <taxon>Bacteria</taxon>
        <taxon>Pseudomonadati</taxon>
        <taxon>Pseudomonadota</taxon>
        <taxon>Betaproteobacteria</taxon>
        <taxon>Burkholderiales</taxon>
        <taxon>Comamonadaceae</taxon>
        <taxon>Ramlibacter</taxon>
    </lineage>
</organism>
<protein>
    <submittedName>
        <fullName evidence="1">DUF2894 domain-containing protein</fullName>
    </submittedName>
</protein>
<sequence>MTNPLAELNAYIRRAREAAAEPLQPGEVHDPEELASVRRFKRAWGSQLASAKFDEALARGPANAGPLNSHALVLRSLGMMREISPEYLRRFLLYVETLQWLESAEIAPPKRKARKR</sequence>
<gene>
    <name evidence="1" type="ORF">JJB11_13500</name>
</gene>
<evidence type="ECO:0000313" key="1">
    <source>
        <dbReference type="EMBL" id="MBK6007110.1"/>
    </source>
</evidence>
<comment type="caution">
    <text evidence="1">The sequence shown here is derived from an EMBL/GenBank/DDBJ whole genome shotgun (WGS) entry which is preliminary data.</text>
</comment>
<dbReference type="Proteomes" id="UP000630528">
    <property type="component" value="Unassembled WGS sequence"/>
</dbReference>
<evidence type="ECO:0000313" key="2">
    <source>
        <dbReference type="Proteomes" id="UP000630528"/>
    </source>
</evidence>
<reference evidence="1" key="2">
    <citation type="submission" date="2021-01" db="EMBL/GenBank/DDBJ databases">
        <authorList>
            <person name="Kang M."/>
        </authorList>
    </citation>
    <scope>NUCLEOTIDE SEQUENCE</scope>
    <source>
        <strain evidence="1">KACC 17527</strain>
    </source>
</reference>
<dbReference type="InterPro" id="IPR021549">
    <property type="entry name" value="DUF2894"/>
</dbReference>
<dbReference type="EMBL" id="JAEPWM010000005">
    <property type="protein sequence ID" value="MBK6007110.1"/>
    <property type="molecule type" value="Genomic_DNA"/>
</dbReference>
<keyword evidence="2" id="KW-1185">Reference proteome</keyword>
<reference evidence="1" key="1">
    <citation type="journal article" date="2012" name="J. Microbiol. Biotechnol.">
        <title>Ramlibacter ginsenosidimutans sp. nov., with ginsenoside-converting activity.</title>
        <authorList>
            <person name="Wang L."/>
            <person name="An D.S."/>
            <person name="Kim S.G."/>
            <person name="Jin F.X."/>
            <person name="Kim S.C."/>
            <person name="Lee S.T."/>
            <person name="Im W.T."/>
        </authorList>
    </citation>
    <scope>NUCLEOTIDE SEQUENCE</scope>
    <source>
        <strain evidence="1">KACC 17527</strain>
    </source>
</reference>
<dbReference type="RefSeq" id="WP_201171927.1">
    <property type="nucleotide sequence ID" value="NZ_JAEPWM010000005.1"/>
</dbReference>